<dbReference type="Pfam" id="PF00398">
    <property type="entry name" value="RrnaAD"/>
    <property type="match status" value="1"/>
</dbReference>
<dbReference type="AlphaFoldDB" id="A0A451DJ28"/>
<comment type="function">
    <text evidence="7">Specifically dimethylates two adjacent adenosines (A1518 and A1519) in the loop of a conserved hairpin near the 3'-end of 16S rRNA in the 30S particle. May play a critical role in biogenesis of 30S subunits.</text>
</comment>
<evidence type="ECO:0000256" key="2">
    <source>
        <dbReference type="ARBA" id="ARBA00022552"/>
    </source>
</evidence>
<dbReference type="InterPro" id="IPR020598">
    <property type="entry name" value="rRNA_Ade_methylase_Trfase_N"/>
</dbReference>
<dbReference type="SMART" id="SM00650">
    <property type="entry name" value="rADc"/>
    <property type="match status" value="1"/>
</dbReference>
<dbReference type="PANTHER" id="PTHR11727">
    <property type="entry name" value="DIMETHYLADENOSINE TRANSFERASE"/>
    <property type="match status" value="1"/>
</dbReference>
<dbReference type="InterPro" id="IPR001737">
    <property type="entry name" value="KsgA/Erm"/>
</dbReference>
<comment type="catalytic activity">
    <reaction evidence="7">
        <text>adenosine(1518)/adenosine(1519) in 16S rRNA + 4 S-adenosyl-L-methionine = N(6)-dimethyladenosine(1518)/N(6)-dimethyladenosine(1519) in 16S rRNA + 4 S-adenosyl-L-homocysteine + 4 H(+)</text>
        <dbReference type="Rhea" id="RHEA:19609"/>
        <dbReference type="Rhea" id="RHEA-COMP:10232"/>
        <dbReference type="Rhea" id="RHEA-COMP:10233"/>
        <dbReference type="ChEBI" id="CHEBI:15378"/>
        <dbReference type="ChEBI" id="CHEBI:57856"/>
        <dbReference type="ChEBI" id="CHEBI:59789"/>
        <dbReference type="ChEBI" id="CHEBI:74411"/>
        <dbReference type="ChEBI" id="CHEBI:74493"/>
        <dbReference type="EC" id="2.1.1.182"/>
    </reaction>
</comment>
<dbReference type="CDD" id="cd02440">
    <property type="entry name" value="AdoMet_MTases"/>
    <property type="match status" value="1"/>
</dbReference>
<comment type="subcellular location">
    <subcellularLocation>
        <location evidence="7">Cytoplasm</location>
    </subcellularLocation>
</comment>
<dbReference type="Gene3D" id="3.40.50.150">
    <property type="entry name" value="Vaccinia Virus protein VP39"/>
    <property type="match status" value="1"/>
</dbReference>
<dbReference type="OrthoDB" id="9814755at2"/>
<dbReference type="InterPro" id="IPR020596">
    <property type="entry name" value="rRNA_Ade_Mease_Trfase_CS"/>
</dbReference>
<feature type="domain" description="Ribosomal RNA adenine methylase transferase N-terminal" evidence="9">
    <location>
        <begin position="25"/>
        <end position="198"/>
    </location>
</feature>
<dbReference type="GO" id="GO:0052908">
    <property type="term" value="F:16S rRNA (adenine(1518)-N(6)/adenine(1519)-N(6))-dimethyltransferase activity"/>
    <property type="evidence" value="ECO:0007669"/>
    <property type="project" value="UniProtKB-EC"/>
</dbReference>
<keyword evidence="3 7" id="KW-0489">Methyltransferase</keyword>
<evidence type="ECO:0000313" key="11">
    <source>
        <dbReference type="Proteomes" id="UP000294462"/>
    </source>
</evidence>
<feature type="binding site" evidence="7 8">
    <location>
        <position position="20"/>
    </location>
    <ligand>
        <name>S-adenosyl-L-methionine</name>
        <dbReference type="ChEBI" id="CHEBI:59789"/>
    </ligand>
</feature>
<keyword evidence="4 7" id="KW-0808">Transferase</keyword>
<keyword evidence="6 7" id="KW-0694">RNA-binding</keyword>
<dbReference type="GO" id="GO:0005829">
    <property type="term" value="C:cytosol"/>
    <property type="evidence" value="ECO:0007669"/>
    <property type="project" value="TreeGrafter"/>
</dbReference>
<dbReference type="GO" id="GO:0003723">
    <property type="term" value="F:RNA binding"/>
    <property type="evidence" value="ECO:0007669"/>
    <property type="project" value="UniProtKB-UniRule"/>
</dbReference>
<reference evidence="10 11" key="1">
    <citation type="submission" date="2019-02" db="EMBL/GenBank/DDBJ databases">
        <authorList>
            <person name="Manzano-Marin A."/>
            <person name="Manzano-Marin A."/>
        </authorList>
    </citation>
    <scope>NUCLEOTIDE SEQUENCE [LARGE SCALE GENOMIC DNA]</scope>
    <source>
        <strain evidence="10 11">ErCipseudotaxifoliae</strain>
    </source>
</reference>
<evidence type="ECO:0000256" key="4">
    <source>
        <dbReference type="ARBA" id="ARBA00022679"/>
    </source>
</evidence>
<dbReference type="EC" id="2.1.1.182" evidence="7"/>
<accession>A0A451DJ28</accession>
<sequence length="269" mass="31020">MMTQMHHGHKPRKRFGQHFLHDQYIIDAIINAIAPQNGELMLEIGPGLGAITQKIGKLIDALTVIEIDRDLASRLKHHSSLKGKITIFQQDALKFDFSGFSKKKNQLLRIFGNLPYNISTPLIFYLFSHISVICDMYFMLQQEVADRLLAYPGNKNYGRLSVMSQYYCRMFPVIPVPPNAFIPPPKVNSKVVRFIPIRTVQQSPQFIYDLHHITTEAFNQRRKKIRNSLGYLISSKRLIEMNISPELRAEDVSVFQYCQLAEKLAKNDQ</sequence>
<gene>
    <name evidence="7 10" type="primary">rsmA</name>
    <name evidence="7" type="synonym">ksgA</name>
    <name evidence="10" type="ORF">ERCIPSTX3056_073</name>
</gene>
<dbReference type="FunFam" id="3.40.50.150:FF:000006">
    <property type="entry name" value="Ribosomal RNA small subunit methyltransferase A"/>
    <property type="match status" value="1"/>
</dbReference>
<evidence type="ECO:0000313" key="10">
    <source>
        <dbReference type="EMBL" id="VFP86633.1"/>
    </source>
</evidence>
<keyword evidence="11" id="KW-1185">Reference proteome</keyword>
<feature type="binding site" evidence="7 8">
    <location>
        <position position="66"/>
    </location>
    <ligand>
        <name>S-adenosyl-L-methionine</name>
        <dbReference type="ChEBI" id="CHEBI:59789"/>
    </ligand>
</feature>
<keyword evidence="1 7" id="KW-0963">Cytoplasm</keyword>
<feature type="binding site" evidence="7 8">
    <location>
        <position position="18"/>
    </location>
    <ligand>
        <name>S-adenosyl-L-methionine</name>
        <dbReference type="ChEBI" id="CHEBI:59789"/>
    </ligand>
</feature>
<dbReference type="PANTHER" id="PTHR11727:SF7">
    <property type="entry name" value="DIMETHYLADENOSINE TRANSFERASE-RELATED"/>
    <property type="match status" value="1"/>
</dbReference>
<dbReference type="PROSITE" id="PS01131">
    <property type="entry name" value="RRNA_A_DIMETH"/>
    <property type="match status" value="1"/>
</dbReference>
<dbReference type="FunFam" id="1.10.8.100:FF:000001">
    <property type="entry name" value="Ribosomal RNA small subunit methyltransferase A"/>
    <property type="match status" value="1"/>
</dbReference>
<dbReference type="Proteomes" id="UP000294462">
    <property type="component" value="Chromosome"/>
</dbReference>
<feature type="binding site" evidence="7 8">
    <location>
        <position position="91"/>
    </location>
    <ligand>
        <name>S-adenosyl-L-methionine</name>
        <dbReference type="ChEBI" id="CHEBI:59789"/>
    </ligand>
</feature>
<protein>
    <recommendedName>
        <fullName evidence="7">Ribosomal RNA small subunit methyltransferase A</fullName>
        <ecNumber evidence="7">2.1.1.182</ecNumber>
    </recommendedName>
    <alternativeName>
        <fullName evidence="7">16S rRNA (adenine(1518)-N(6)/adenine(1519)-N(6))-dimethyltransferase</fullName>
    </alternativeName>
    <alternativeName>
        <fullName evidence="7">16S rRNA dimethyladenosine transferase</fullName>
    </alternativeName>
    <alternativeName>
        <fullName evidence="7">16S rRNA dimethylase</fullName>
    </alternativeName>
    <alternativeName>
        <fullName evidence="7">S-adenosylmethionine-6-N', N'-adenosyl(rRNA) dimethyltransferase</fullName>
    </alternativeName>
</protein>
<feature type="binding site" evidence="7 8">
    <location>
        <position position="45"/>
    </location>
    <ligand>
        <name>S-adenosyl-L-methionine</name>
        <dbReference type="ChEBI" id="CHEBI:59789"/>
    </ligand>
</feature>
<evidence type="ECO:0000256" key="8">
    <source>
        <dbReference type="PROSITE-ProRule" id="PRU01026"/>
    </source>
</evidence>
<dbReference type="InterPro" id="IPR023165">
    <property type="entry name" value="rRNA_Ade_diMease-like_C"/>
</dbReference>
<name>A0A451DJ28_9GAMM</name>
<dbReference type="Gene3D" id="1.10.8.100">
    <property type="entry name" value="Ribosomal RNA adenine dimethylase-like, domain 2"/>
    <property type="match status" value="1"/>
</dbReference>
<feature type="binding site" evidence="7 8">
    <location>
        <position position="113"/>
    </location>
    <ligand>
        <name>S-adenosyl-L-methionine</name>
        <dbReference type="ChEBI" id="CHEBI:59789"/>
    </ligand>
</feature>
<proteinExistence type="inferred from homology"/>
<evidence type="ECO:0000259" key="9">
    <source>
        <dbReference type="SMART" id="SM00650"/>
    </source>
</evidence>
<dbReference type="SUPFAM" id="SSF53335">
    <property type="entry name" value="S-adenosyl-L-methionine-dependent methyltransferases"/>
    <property type="match status" value="1"/>
</dbReference>
<evidence type="ECO:0000256" key="1">
    <source>
        <dbReference type="ARBA" id="ARBA00022490"/>
    </source>
</evidence>
<evidence type="ECO:0000256" key="5">
    <source>
        <dbReference type="ARBA" id="ARBA00022691"/>
    </source>
</evidence>
<evidence type="ECO:0000256" key="7">
    <source>
        <dbReference type="HAMAP-Rule" id="MF_00607"/>
    </source>
</evidence>
<dbReference type="NCBIfam" id="TIGR00755">
    <property type="entry name" value="ksgA"/>
    <property type="match status" value="1"/>
</dbReference>
<comment type="similarity">
    <text evidence="7">Belongs to the class I-like SAM-binding methyltransferase superfamily. rRNA adenine N(6)-methyltransferase family. RsmA subfamily.</text>
</comment>
<dbReference type="HAMAP" id="MF_00607">
    <property type="entry name" value="16SrRNA_methyltr_A"/>
    <property type="match status" value="1"/>
</dbReference>
<evidence type="ECO:0000256" key="6">
    <source>
        <dbReference type="ARBA" id="ARBA00022884"/>
    </source>
</evidence>
<dbReference type="KEGG" id="ehd:ERCIPSTX3056_073"/>
<organism evidence="10 11">
    <name type="scientific">Candidatus Erwinia haradaeae</name>
    <dbReference type="NCBI Taxonomy" id="1922217"/>
    <lineage>
        <taxon>Bacteria</taxon>
        <taxon>Pseudomonadati</taxon>
        <taxon>Pseudomonadota</taxon>
        <taxon>Gammaproteobacteria</taxon>
        <taxon>Enterobacterales</taxon>
        <taxon>Erwiniaceae</taxon>
        <taxon>Erwinia</taxon>
    </lineage>
</organism>
<dbReference type="RefSeq" id="WP_072665998.1">
    <property type="nucleotide sequence ID" value="NZ_LR217725.1"/>
</dbReference>
<dbReference type="PROSITE" id="PS51689">
    <property type="entry name" value="SAM_RNA_A_N6_MT"/>
    <property type="match status" value="1"/>
</dbReference>
<evidence type="ECO:0000256" key="3">
    <source>
        <dbReference type="ARBA" id="ARBA00022603"/>
    </source>
</evidence>
<dbReference type="InterPro" id="IPR029063">
    <property type="entry name" value="SAM-dependent_MTases_sf"/>
</dbReference>
<dbReference type="EMBL" id="LR217725">
    <property type="protein sequence ID" value="VFP86633.1"/>
    <property type="molecule type" value="Genomic_DNA"/>
</dbReference>
<dbReference type="InterPro" id="IPR011530">
    <property type="entry name" value="rRNA_adenine_dimethylase"/>
</dbReference>
<keyword evidence="2 7" id="KW-0698">rRNA processing</keyword>
<keyword evidence="5 7" id="KW-0949">S-adenosyl-L-methionine</keyword>